<protein>
    <recommendedName>
        <fullName evidence="4">Sodefrin-like factor</fullName>
    </recommendedName>
</protein>
<evidence type="ECO:0000313" key="2">
    <source>
        <dbReference type="EMBL" id="WAR07457.1"/>
    </source>
</evidence>
<sequence length="351" mass="38583">MDLKTYFKVYFYITLCSIWTQGSLCNSTSFCLEVVDTNSNHTELQLCNTSSSDLVCGDNASIAIENTIFQCITNGSQGCGSCGNDAVPCSEEKPIYILHEIYSACSYKNNCSIPTTMYNLEGNITAVTIHVTYECVPDSDIFNICGNFNQTFNTNYQYLGKDGSSVDYDLCVCCITGLHSLSVKDFIIPYNDYPDCNSSNITLDGDILNCTEIINVDLQQRNASTIEIPGSNPYRLWLSIAACGEVEIKCSTVPTQQNATSTISSAGASFSNTVRPNTTDSTSSSTTTSSYGESSTTDNTSFNTETKNMTEKGRNEILKGMGFQTHGKQIFQILRMSPKAMRKYALQTLRF</sequence>
<feature type="compositionally biased region" description="Low complexity" evidence="1">
    <location>
        <begin position="278"/>
        <end position="297"/>
    </location>
</feature>
<keyword evidence="3" id="KW-1185">Reference proteome</keyword>
<proteinExistence type="predicted"/>
<dbReference type="Proteomes" id="UP001164746">
    <property type="component" value="Chromosome 6"/>
</dbReference>
<evidence type="ECO:0000256" key="1">
    <source>
        <dbReference type="SAM" id="MobiDB-lite"/>
    </source>
</evidence>
<accession>A0ABY7EEU8</accession>
<dbReference type="CDD" id="cd22823">
    <property type="entry name" value="Gal_Rha_Lectin"/>
    <property type="match status" value="1"/>
</dbReference>
<evidence type="ECO:0008006" key="4">
    <source>
        <dbReference type="Google" id="ProtNLM"/>
    </source>
</evidence>
<name>A0ABY7EEU8_MYAAR</name>
<reference evidence="2" key="1">
    <citation type="submission" date="2022-11" db="EMBL/GenBank/DDBJ databases">
        <title>Centuries of genome instability and evolution in soft-shell clam transmissible cancer (bioRxiv).</title>
        <authorList>
            <person name="Hart S.F.M."/>
            <person name="Yonemitsu M.A."/>
            <person name="Giersch R.M."/>
            <person name="Beal B.F."/>
            <person name="Arriagada G."/>
            <person name="Davis B.W."/>
            <person name="Ostrander E.A."/>
            <person name="Goff S.P."/>
            <person name="Metzger M.J."/>
        </authorList>
    </citation>
    <scope>NUCLEOTIDE SEQUENCE</scope>
    <source>
        <strain evidence="2">MELC-2E11</strain>
        <tissue evidence="2">Siphon/mantle</tissue>
    </source>
</reference>
<gene>
    <name evidence="2" type="ORF">MAR_017415</name>
</gene>
<feature type="compositionally biased region" description="Polar residues" evidence="1">
    <location>
        <begin position="262"/>
        <end position="277"/>
    </location>
</feature>
<organism evidence="2 3">
    <name type="scientific">Mya arenaria</name>
    <name type="common">Soft-shell clam</name>
    <dbReference type="NCBI Taxonomy" id="6604"/>
    <lineage>
        <taxon>Eukaryota</taxon>
        <taxon>Metazoa</taxon>
        <taxon>Spiralia</taxon>
        <taxon>Lophotrochozoa</taxon>
        <taxon>Mollusca</taxon>
        <taxon>Bivalvia</taxon>
        <taxon>Autobranchia</taxon>
        <taxon>Heteroconchia</taxon>
        <taxon>Euheterodonta</taxon>
        <taxon>Imparidentia</taxon>
        <taxon>Neoheterodontei</taxon>
        <taxon>Myida</taxon>
        <taxon>Myoidea</taxon>
        <taxon>Myidae</taxon>
        <taxon>Mya</taxon>
    </lineage>
</organism>
<evidence type="ECO:0000313" key="3">
    <source>
        <dbReference type="Proteomes" id="UP001164746"/>
    </source>
</evidence>
<feature type="compositionally biased region" description="Polar residues" evidence="1">
    <location>
        <begin position="298"/>
        <end position="307"/>
    </location>
</feature>
<dbReference type="EMBL" id="CP111017">
    <property type="protein sequence ID" value="WAR07457.1"/>
    <property type="molecule type" value="Genomic_DNA"/>
</dbReference>
<feature type="region of interest" description="Disordered" evidence="1">
    <location>
        <begin position="262"/>
        <end position="308"/>
    </location>
</feature>